<dbReference type="Pfam" id="PF02321">
    <property type="entry name" value="OEP"/>
    <property type="match status" value="2"/>
</dbReference>
<keyword evidence="2" id="KW-0732">Signal</keyword>
<name>A0A075JX46_9GAMM</name>
<dbReference type="PANTHER" id="PTHR30203:SF33">
    <property type="entry name" value="BLR4455 PROTEIN"/>
    <property type="match status" value="1"/>
</dbReference>
<evidence type="ECO:0000256" key="1">
    <source>
        <dbReference type="ARBA" id="ARBA00007613"/>
    </source>
</evidence>
<dbReference type="InterPro" id="IPR003423">
    <property type="entry name" value="OMP_efflux"/>
</dbReference>
<keyword evidence="2" id="KW-0472">Membrane</keyword>
<sequence>MTKTKCLYPFRPVLAVSIALALTACAVGPDYKRPQAPKAKEYAPTPIARDTASATGAGGESQHLLQSMDMPGQWWTLFHSEPLNALIDDALKHNADAEAAHAALKAAWEAAYAQRGVYFPQVTASVNPTRQDIAKDLASPASSGADLYNLTTAQVSVSYVLDLWGGNRRQVESLVAQANQQRFQLEATYLTITSNVVNAAIEEASLRAQIQTTQQIIEAQTRILATLQRQHELGDASDASVAAQVTALEQSKATLPPLDKQLAQQRDLLAVLTGRTPDQRIDAQFTLDSLQLPTDLPLSLPAQLVEQRPDVRMSEEALHSASAQVGVAIANRLPNVQINASFGRASEKASQLFNAGNGFWNLGAAVSQPLFDGGTLKHKQRGAEAQLQQAAAQYRSTVLQAVQNVADTLHAIDADAQALAASERAERAAAHSLDVAKRQLALGDLSESAMLNTELAWQQTALALVQARAARYADTVALFQALGGGWWHRTDTADMAGSGVSKESH</sequence>
<keyword evidence="2" id="KW-1134">Transmembrane beta strand</keyword>
<dbReference type="AlphaFoldDB" id="A0A075JX46"/>
<dbReference type="Proteomes" id="UP000027987">
    <property type="component" value="Chromosome"/>
</dbReference>
<keyword evidence="3" id="KW-0418">Kinase</keyword>
<dbReference type="Gene3D" id="1.20.1600.10">
    <property type="entry name" value="Outer membrane efflux proteins (OEP)"/>
    <property type="match status" value="1"/>
</dbReference>
<dbReference type="STRING" id="1217721.HY57_05100"/>
<dbReference type="HOGENOM" id="CLU_012817_13_0_6"/>
<reference evidence="3 4" key="1">
    <citation type="submission" date="2014-07" db="EMBL/GenBank/DDBJ databases">
        <title>Complete Genome Sequence of Dyella japonica Strain A8 Isolated from Malaysian Tropical Soil.</title>
        <authorList>
            <person name="Hui R.K.H."/>
            <person name="Chen J.-W."/>
            <person name="Chan K.-G."/>
            <person name="Leung F.C.C."/>
        </authorList>
    </citation>
    <scope>NUCLEOTIDE SEQUENCE [LARGE SCALE GENOMIC DNA]</scope>
    <source>
        <strain evidence="3 4">A8</strain>
    </source>
</reference>
<dbReference type="GO" id="GO:0016301">
    <property type="term" value="F:kinase activity"/>
    <property type="evidence" value="ECO:0007669"/>
    <property type="project" value="UniProtKB-KW"/>
</dbReference>
<feature type="chain" id="PRO_5001432626" evidence="2">
    <location>
        <begin position="27"/>
        <end position="505"/>
    </location>
</feature>
<dbReference type="InterPro" id="IPR010131">
    <property type="entry name" value="MdtP/NodT-like"/>
</dbReference>
<proteinExistence type="inferred from homology"/>
<accession>A0A075JX46</accession>
<dbReference type="NCBIfam" id="TIGR01845">
    <property type="entry name" value="outer_NodT"/>
    <property type="match status" value="1"/>
</dbReference>
<evidence type="ECO:0000313" key="4">
    <source>
        <dbReference type="Proteomes" id="UP000027987"/>
    </source>
</evidence>
<dbReference type="SUPFAM" id="SSF56954">
    <property type="entry name" value="Outer membrane efflux proteins (OEP)"/>
    <property type="match status" value="1"/>
</dbReference>
<dbReference type="Gene3D" id="2.20.200.10">
    <property type="entry name" value="Outer membrane efflux proteins (OEP)"/>
    <property type="match status" value="1"/>
</dbReference>
<evidence type="ECO:0000313" key="3">
    <source>
        <dbReference type="EMBL" id="AIF46681.1"/>
    </source>
</evidence>
<dbReference type="PROSITE" id="PS51257">
    <property type="entry name" value="PROKAR_LIPOPROTEIN"/>
    <property type="match status" value="1"/>
</dbReference>
<comment type="similarity">
    <text evidence="1 2">Belongs to the outer membrane factor (OMF) (TC 1.B.17) family.</text>
</comment>
<dbReference type="KEGG" id="dja:HY57_05100"/>
<organism evidence="3 4">
    <name type="scientific">Dyella japonica A8</name>
    <dbReference type="NCBI Taxonomy" id="1217721"/>
    <lineage>
        <taxon>Bacteria</taxon>
        <taxon>Pseudomonadati</taxon>
        <taxon>Pseudomonadota</taxon>
        <taxon>Gammaproteobacteria</taxon>
        <taxon>Lysobacterales</taxon>
        <taxon>Rhodanobacteraceae</taxon>
        <taxon>Dyella</taxon>
    </lineage>
</organism>
<dbReference type="GO" id="GO:0009279">
    <property type="term" value="C:cell outer membrane"/>
    <property type="evidence" value="ECO:0007669"/>
    <property type="project" value="UniProtKB-SubCell"/>
</dbReference>
<dbReference type="GO" id="GO:0015562">
    <property type="term" value="F:efflux transmembrane transporter activity"/>
    <property type="evidence" value="ECO:0007669"/>
    <property type="project" value="InterPro"/>
</dbReference>
<feature type="signal peptide" evidence="2">
    <location>
        <begin position="1"/>
        <end position="26"/>
    </location>
</feature>
<gene>
    <name evidence="3" type="ORF">HY57_05100</name>
</gene>
<evidence type="ECO:0000256" key="2">
    <source>
        <dbReference type="RuleBase" id="RU362097"/>
    </source>
</evidence>
<protein>
    <submittedName>
        <fullName evidence="3">Histidine kinase</fullName>
    </submittedName>
</protein>
<keyword evidence="2" id="KW-0812">Transmembrane</keyword>
<comment type="subcellular location">
    <subcellularLocation>
        <location evidence="2">Cell outer membrane</location>
        <topology evidence="2">Lipid-anchor</topology>
    </subcellularLocation>
</comment>
<dbReference type="OrthoDB" id="9770517at2"/>
<keyword evidence="2" id="KW-0449">Lipoprotein</keyword>
<keyword evidence="4" id="KW-1185">Reference proteome</keyword>
<dbReference type="EMBL" id="CP008884">
    <property type="protein sequence ID" value="AIF46681.1"/>
    <property type="molecule type" value="Genomic_DNA"/>
</dbReference>
<keyword evidence="2" id="KW-0564">Palmitate</keyword>
<dbReference type="RefSeq" id="WP_019464941.1">
    <property type="nucleotide sequence ID" value="NZ_ALOY01000143.1"/>
</dbReference>
<keyword evidence="3" id="KW-0808">Transferase</keyword>
<dbReference type="PANTHER" id="PTHR30203">
    <property type="entry name" value="OUTER MEMBRANE CATION EFFLUX PROTEIN"/>
    <property type="match status" value="1"/>
</dbReference>
<dbReference type="PATRIC" id="fig|1217721.7.peg.1069"/>